<feature type="compositionally biased region" description="Polar residues" evidence="1">
    <location>
        <begin position="147"/>
        <end position="164"/>
    </location>
</feature>
<comment type="caution">
    <text evidence="2">The sequence shown here is derived from an EMBL/GenBank/DDBJ whole genome shotgun (WGS) entry which is preliminary data.</text>
</comment>
<feature type="non-terminal residue" evidence="2">
    <location>
        <position position="175"/>
    </location>
</feature>
<feature type="compositionally biased region" description="Basic residues" evidence="1">
    <location>
        <begin position="165"/>
        <end position="175"/>
    </location>
</feature>
<accession>A0A7D9K4U9</accession>
<gene>
    <name evidence="2" type="ORF">PACLA_8A063692</name>
</gene>
<evidence type="ECO:0000313" key="2">
    <source>
        <dbReference type="EMBL" id="CAB4041052.1"/>
    </source>
</evidence>
<dbReference type="AlphaFoldDB" id="A0A7D9K4U9"/>
<keyword evidence="3" id="KW-1185">Reference proteome</keyword>
<proteinExistence type="predicted"/>
<feature type="region of interest" description="Disordered" evidence="1">
    <location>
        <begin position="147"/>
        <end position="175"/>
    </location>
</feature>
<protein>
    <submittedName>
        <fullName evidence="2">Uncharacterized protein</fullName>
    </submittedName>
</protein>
<reference evidence="2" key="1">
    <citation type="submission" date="2020-04" db="EMBL/GenBank/DDBJ databases">
        <authorList>
            <person name="Alioto T."/>
            <person name="Alioto T."/>
            <person name="Gomez Garrido J."/>
        </authorList>
    </citation>
    <scope>NUCLEOTIDE SEQUENCE</scope>
    <source>
        <strain evidence="2">A484AB</strain>
    </source>
</reference>
<evidence type="ECO:0000256" key="1">
    <source>
        <dbReference type="SAM" id="MobiDB-lite"/>
    </source>
</evidence>
<dbReference type="EMBL" id="CACRXK020027693">
    <property type="protein sequence ID" value="CAB4041052.1"/>
    <property type="molecule type" value="Genomic_DNA"/>
</dbReference>
<evidence type="ECO:0000313" key="3">
    <source>
        <dbReference type="Proteomes" id="UP001152795"/>
    </source>
</evidence>
<name>A0A7D9K4U9_PARCT</name>
<sequence>YMEGKYTRIYARCFKADGELEIARWRCNMFTASDGKFVFKWQGCKKKKIEIVKDHDDDLLSRLKNNAHDDNKANVTRENIDPNEHVLCAAMSLPLEEKLDMVLSGLSKLEKKFQSEKRAQSLLTVTLIETDNRYAALAVEDPITESSLPVENINENNDPEPTNSHKVRQHRDVRK</sequence>
<organism evidence="2 3">
    <name type="scientific">Paramuricea clavata</name>
    <name type="common">Red gorgonian</name>
    <name type="synonym">Violescent sea-whip</name>
    <dbReference type="NCBI Taxonomy" id="317549"/>
    <lineage>
        <taxon>Eukaryota</taxon>
        <taxon>Metazoa</taxon>
        <taxon>Cnidaria</taxon>
        <taxon>Anthozoa</taxon>
        <taxon>Octocorallia</taxon>
        <taxon>Malacalcyonacea</taxon>
        <taxon>Plexauridae</taxon>
        <taxon>Paramuricea</taxon>
    </lineage>
</organism>
<dbReference type="Proteomes" id="UP001152795">
    <property type="component" value="Unassembled WGS sequence"/>
</dbReference>
<feature type="non-terminal residue" evidence="2">
    <location>
        <position position="1"/>
    </location>
</feature>